<dbReference type="GO" id="GO:0005634">
    <property type="term" value="C:nucleus"/>
    <property type="evidence" value="ECO:0007669"/>
    <property type="project" value="TreeGrafter"/>
</dbReference>
<evidence type="ECO:0000256" key="5">
    <source>
        <dbReference type="ARBA" id="ARBA00022801"/>
    </source>
</evidence>
<comment type="similarity">
    <text evidence="2 7">Belongs to the peptidase C19 family.</text>
</comment>
<evidence type="ECO:0000256" key="3">
    <source>
        <dbReference type="ARBA" id="ARBA00022670"/>
    </source>
</evidence>
<proteinExistence type="inferred from homology"/>
<dbReference type="CDD" id="cd02662">
    <property type="entry name" value="Peptidase_C19F"/>
    <property type="match status" value="1"/>
</dbReference>
<feature type="compositionally biased region" description="Low complexity" evidence="9">
    <location>
        <begin position="526"/>
        <end position="536"/>
    </location>
</feature>
<organism evidence="11 12">
    <name type="scientific">Pichia kluyveri</name>
    <name type="common">Yeast</name>
    <dbReference type="NCBI Taxonomy" id="36015"/>
    <lineage>
        <taxon>Eukaryota</taxon>
        <taxon>Fungi</taxon>
        <taxon>Dikarya</taxon>
        <taxon>Ascomycota</taxon>
        <taxon>Saccharomycotina</taxon>
        <taxon>Pichiomycetes</taxon>
        <taxon>Pichiales</taxon>
        <taxon>Pichiaceae</taxon>
        <taxon>Pichia</taxon>
    </lineage>
</organism>
<feature type="region of interest" description="Disordered" evidence="9">
    <location>
        <begin position="476"/>
        <end position="544"/>
    </location>
</feature>
<evidence type="ECO:0000256" key="4">
    <source>
        <dbReference type="ARBA" id="ARBA00022786"/>
    </source>
</evidence>
<evidence type="ECO:0000256" key="6">
    <source>
        <dbReference type="ARBA" id="ARBA00022807"/>
    </source>
</evidence>
<feature type="compositionally biased region" description="Acidic residues" evidence="9">
    <location>
        <begin position="476"/>
        <end position="494"/>
    </location>
</feature>
<dbReference type="GO" id="GO:0005829">
    <property type="term" value="C:cytosol"/>
    <property type="evidence" value="ECO:0007669"/>
    <property type="project" value="TreeGrafter"/>
</dbReference>
<evidence type="ECO:0000256" key="1">
    <source>
        <dbReference type="ARBA" id="ARBA00000707"/>
    </source>
</evidence>
<comment type="caution">
    <text evidence="11">The sequence shown here is derived from an EMBL/GenBank/DDBJ whole genome shotgun (WGS) entry which is preliminary data.</text>
</comment>
<keyword evidence="3 7" id="KW-0645">Protease</keyword>
<keyword evidence="6 7" id="KW-0788">Thiol protease</keyword>
<feature type="domain" description="USP" evidence="10">
    <location>
        <begin position="43"/>
        <end position="462"/>
    </location>
</feature>
<dbReference type="GO" id="GO:0006508">
    <property type="term" value="P:proteolysis"/>
    <property type="evidence" value="ECO:0007669"/>
    <property type="project" value="UniProtKB-KW"/>
</dbReference>
<feature type="compositionally biased region" description="Basic and acidic residues" evidence="9">
    <location>
        <begin position="511"/>
        <end position="525"/>
    </location>
</feature>
<dbReference type="GO" id="GO:0004843">
    <property type="term" value="F:cysteine-type deubiquitinase activity"/>
    <property type="evidence" value="ECO:0007669"/>
    <property type="project" value="UniProtKB-UniRule"/>
</dbReference>
<evidence type="ECO:0000256" key="7">
    <source>
        <dbReference type="RuleBase" id="RU366025"/>
    </source>
</evidence>
<dbReference type="SUPFAM" id="SSF54001">
    <property type="entry name" value="Cysteine proteinases"/>
    <property type="match status" value="1"/>
</dbReference>
<dbReference type="EC" id="3.4.19.12" evidence="7"/>
<dbReference type="Gene3D" id="3.90.70.10">
    <property type="entry name" value="Cysteine proteinases"/>
    <property type="match status" value="1"/>
</dbReference>
<sequence>MNKFSSSWSIFNSKNRDSTYFDPKLKKIYNYIISNDENGGIPSGLQNDGNTCFMNSVIQSLSSSQLFTNFLDEYSSNSNNKLIFSNALNNLINQLNELNNKKTKTYTTKNLLKAMKDSPNKHLFLGYNQEDAEEFYQNVMKQIEVEFKSTLNEKPNKDAILIPENGITGLQKLDSLDALGPVYIPQNLIDTSIKSDKYVPLNLITPVDGIQCDRIGCLECGEIGGIRFSVLSGLSLNMPSSQFNHYQLTDLLDEFTSTEVIDGVECNRCGLNNMRDNLCEKLDQLKESNSANILIEKISNRIDEIDDVLKLNSINDDIYKKLHTKNSIIKCRKIKQSYLARPPPLLTIHINRSVFDPTTYRIRKNNSKVDFPMILNMSNYIAEPSNINLDARKSFKLNETNELNYSLKAVISHYGTHNYGHYICYKKIRGIWWYISDETVRIVTKDEVLNSEGTYMLFYEIGTDSNDIYEELGMENVPESESESDSSDSDDDNKGDDKDKGEVDSNSTSDSETKMEKSSNVRMDSESSQDSESAAQIANIQANL</sequence>
<dbReference type="PROSITE" id="PS00973">
    <property type="entry name" value="USP_2"/>
    <property type="match status" value="1"/>
</dbReference>
<dbReference type="PROSITE" id="PS50235">
    <property type="entry name" value="USP_3"/>
    <property type="match status" value="1"/>
</dbReference>
<dbReference type="GO" id="GO:0016579">
    <property type="term" value="P:protein deubiquitination"/>
    <property type="evidence" value="ECO:0007669"/>
    <property type="project" value="InterPro"/>
</dbReference>
<comment type="catalytic activity">
    <reaction evidence="1 7">
        <text>Thiol-dependent hydrolysis of ester, thioester, amide, peptide and isopeptide bonds formed by the C-terminal Gly of ubiquitin (a 76-residue protein attached to proteins as an intracellular targeting signal).</text>
        <dbReference type="EC" id="3.4.19.12"/>
    </reaction>
</comment>
<dbReference type="PROSITE" id="PS00972">
    <property type="entry name" value="USP_1"/>
    <property type="match status" value="1"/>
</dbReference>
<dbReference type="AlphaFoldDB" id="A0AAV5R814"/>
<protein>
    <recommendedName>
        <fullName evidence="7">Ubiquitin carboxyl-terminal hydrolase</fullName>
        <ecNumber evidence="7">3.4.19.12</ecNumber>
    </recommendedName>
</protein>
<keyword evidence="4 7" id="KW-0833">Ubl conjugation pathway</keyword>
<dbReference type="InterPro" id="IPR001394">
    <property type="entry name" value="Peptidase_C19_UCH"/>
</dbReference>
<dbReference type="PANTHER" id="PTHR24006:SF888">
    <property type="entry name" value="UBIQUITIN CARBOXYL-TERMINAL HYDROLASE 30"/>
    <property type="match status" value="1"/>
</dbReference>
<evidence type="ECO:0000256" key="2">
    <source>
        <dbReference type="ARBA" id="ARBA00009085"/>
    </source>
</evidence>
<dbReference type="PANTHER" id="PTHR24006">
    <property type="entry name" value="UBIQUITIN CARBOXYL-TERMINAL HYDROLASE"/>
    <property type="match status" value="1"/>
</dbReference>
<evidence type="ECO:0000313" key="12">
    <source>
        <dbReference type="Proteomes" id="UP001378960"/>
    </source>
</evidence>
<evidence type="ECO:0000256" key="8">
    <source>
        <dbReference type="SAM" id="Coils"/>
    </source>
</evidence>
<keyword evidence="8" id="KW-0175">Coiled coil</keyword>
<dbReference type="InterPro" id="IPR018200">
    <property type="entry name" value="USP_CS"/>
</dbReference>
<keyword evidence="12" id="KW-1185">Reference proteome</keyword>
<evidence type="ECO:0000259" key="10">
    <source>
        <dbReference type="PROSITE" id="PS50235"/>
    </source>
</evidence>
<dbReference type="Proteomes" id="UP001378960">
    <property type="component" value="Unassembled WGS sequence"/>
</dbReference>
<evidence type="ECO:0000256" key="9">
    <source>
        <dbReference type="SAM" id="MobiDB-lite"/>
    </source>
</evidence>
<dbReference type="EMBL" id="BTGB01000005">
    <property type="protein sequence ID" value="GMM47172.1"/>
    <property type="molecule type" value="Genomic_DNA"/>
</dbReference>
<accession>A0AAV5R814</accession>
<dbReference type="InterPro" id="IPR050164">
    <property type="entry name" value="Peptidase_C19"/>
</dbReference>
<dbReference type="Pfam" id="PF00443">
    <property type="entry name" value="UCH"/>
    <property type="match status" value="1"/>
</dbReference>
<reference evidence="11 12" key="1">
    <citation type="journal article" date="2023" name="Elife">
        <title>Identification of key yeast species and microbe-microbe interactions impacting larval growth of Drosophila in the wild.</title>
        <authorList>
            <person name="Mure A."/>
            <person name="Sugiura Y."/>
            <person name="Maeda R."/>
            <person name="Honda K."/>
            <person name="Sakurai N."/>
            <person name="Takahashi Y."/>
            <person name="Watada M."/>
            <person name="Katoh T."/>
            <person name="Gotoh A."/>
            <person name="Gotoh Y."/>
            <person name="Taniguchi I."/>
            <person name="Nakamura K."/>
            <person name="Hayashi T."/>
            <person name="Katayama T."/>
            <person name="Uemura T."/>
            <person name="Hattori Y."/>
        </authorList>
    </citation>
    <scope>NUCLEOTIDE SEQUENCE [LARGE SCALE GENOMIC DNA]</scope>
    <source>
        <strain evidence="11 12">PK-24</strain>
    </source>
</reference>
<keyword evidence="5 7" id="KW-0378">Hydrolase</keyword>
<dbReference type="InterPro" id="IPR028889">
    <property type="entry name" value="USP"/>
</dbReference>
<name>A0AAV5R814_PICKL</name>
<gene>
    <name evidence="11" type="ORF">DAPK24_037470</name>
</gene>
<feature type="coiled-coil region" evidence="8">
    <location>
        <begin position="81"/>
        <end position="108"/>
    </location>
</feature>
<evidence type="ECO:0000313" key="11">
    <source>
        <dbReference type="EMBL" id="GMM47172.1"/>
    </source>
</evidence>
<dbReference type="InterPro" id="IPR038765">
    <property type="entry name" value="Papain-like_cys_pep_sf"/>
</dbReference>